<protein>
    <recommendedName>
        <fullName evidence="4">SCP domain-containing protein</fullName>
    </recommendedName>
</protein>
<dbReference type="RefSeq" id="WP_066487936.1">
    <property type="nucleotide sequence ID" value="NZ_JADPQA010000022.1"/>
</dbReference>
<comment type="caution">
    <text evidence="2">The sequence shown here is derived from an EMBL/GenBank/DDBJ whole genome shotgun (WGS) entry which is preliminary data.</text>
</comment>
<proteinExistence type="predicted"/>
<feature type="chain" id="PRO_5021908517" description="SCP domain-containing protein" evidence="1">
    <location>
        <begin position="28"/>
        <end position="192"/>
    </location>
</feature>
<dbReference type="AlphaFoldDB" id="A0A540R724"/>
<feature type="signal peptide" evidence="1">
    <location>
        <begin position="1"/>
        <end position="27"/>
    </location>
</feature>
<gene>
    <name evidence="2" type="ORF">EJK80_07780</name>
</gene>
<dbReference type="EMBL" id="VHIR01000010">
    <property type="protein sequence ID" value="TQE43244.1"/>
    <property type="molecule type" value="Genomic_DNA"/>
</dbReference>
<sequence length="192" mass="20400">MTLKRSTFVAVSAAAVLSLAGTGVASAAPALPAGSSLPTVEQLSSQVPRVELPNEAYDLADQFGVQLPEFLARPGVSNAELNRVSTDVTAATAAHLRKQGHKDDTNAQKIAQEWANQAKDGKVKFEGNAGDGTTHLNEGSGNVYKLTLQEAKDRLAWLQRDVPVQKSPNAKPFGVASATDGEFVYLAEYFFN</sequence>
<evidence type="ECO:0000256" key="1">
    <source>
        <dbReference type="SAM" id="SignalP"/>
    </source>
</evidence>
<reference evidence="2 3" key="1">
    <citation type="submission" date="2019-06" db="EMBL/GenBank/DDBJ databases">
        <title>Draft genome of C. phoceense Strain 272.</title>
        <authorList>
            <person name="Pacheco L.G.C."/>
            <person name="Barberis C.M."/>
            <person name="Almuzara M.N."/>
            <person name="Traglia G.M."/>
            <person name="Santos C.S."/>
            <person name="Rocha D.J.P.G."/>
            <person name="Aguiar E.R.G.R."/>
            <person name="Vay C.A."/>
        </authorList>
    </citation>
    <scope>NUCLEOTIDE SEQUENCE [LARGE SCALE GENOMIC DNA]</scope>
    <source>
        <strain evidence="2 3">272</strain>
    </source>
</reference>
<evidence type="ECO:0000313" key="2">
    <source>
        <dbReference type="EMBL" id="TQE43244.1"/>
    </source>
</evidence>
<evidence type="ECO:0000313" key="3">
    <source>
        <dbReference type="Proteomes" id="UP000318080"/>
    </source>
</evidence>
<keyword evidence="3" id="KW-1185">Reference proteome</keyword>
<keyword evidence="1" id="KW-0732">Signal</keyword>
<organism evidence="2 3">
    <name type="scientific">Corynebacterium phoceense</name>
    <dbReference type="NCBI Taxonomy" id="1686286"/>
    <lineage>
        <taxon>Bacteria</taxon>
        <taxon>Bacillati</taxon>
        <taxon>Actinomycetota</taxon>
        <taxon>Actinomycetes</taxon>
        <taxon>Mycobacteriales</taxon>
        <taxon>Corynebacteriaceae</taxon>
        <taxon>Corynebacterium</taxon>
    </lineage>
</organism>
<evidence type="ECO:0008006" key="4">
    <source>
        <dbReference type="Google" id="ProtNLM"/>
    </source>
</evidence>
<dbReference type="STRING" id="1686286.GCA_900092335_01141"/>
<name>A0A540R724_9CORY</name>
<accession>A0A540R724</accession>
<dbReference type="Proteomes" id="UP000318080">
    <property type="component" value="Unassembled WGS sequence"/>
</dbReference>